<keyword evidence="7" id="KW-1185">Reference proteome</keyword>
<accession>A0ABM7RZK5</accession>
<dbReference type="InterPro" id="IPR050397">
    <property type="entry name" value="Env_Response_Regulators"/>
</dbReference>
<dbReference type="Pfam" id="PF13545">
    <property type="entry name" value="HTH_Crp_2"/>
    <property type="match status" value="1"/>
</dbReference>
<dbReference type="SUPFAM" id="SSF46785">
    <property type="entry name" value="Winged helix' DNA-binding domain"/>
    <property type="match status" value="1"/>
</dbReference>
<evidence type="ECO:0000259" key="5">
    <source>
        <dbReference type="PROSITE" id="PS51063"/>
    </source>
</evidence>
<evidence type="ECO:0000256" key="3">
    <source>
        <dbReference type="ARBA" id="ARBA00023163"/>
    </source>
</evidence>
<keyword evidence="1" id="KW-0805">Transcription regulation</keyword>
<dbReference type="PANTHER" id="PTHR24567">
    <property type="entry name" value="CRP FAMILY TRANSCRIPTIONAL REGULATORY PROTEIN"/>
    <property type="match status" value="1"/>
</dbReference>
<dbReference type="Proteomes" id="UP000825258">
    <property type="component" value="Chromosome"/>
</dbReference>
<feature type="domain" description="HTH crp-type" evidence="5">
    <location>
        <begin position="147"/>
        <end position="221"/>
    </location>
</feature>
<evidence type="ECO:0000259" key="4">
    <source>
        <dbReference type="PROSITE" id="PS50042"/>
    </source>
</evidence>
<dbReference type="InterPro" id="IPR000595">
    <property type="entry name" value="cNMP-bd_dom"/>
</dbReference>
<dbReference type="EMBL" id="AP024749">
    <property type="protein sequence ID" value="BCY27145.1"/>
    <property type="molecule type" value="Genomic_DNA"/>
</dbReference>
<reference evidence="6 7" key="1">
    <citation type="submission" date="2021-06" db="EMBL/GenBank/DDBJ databases">
        <title>Whole genome sequences of Flavobacterium sp. KK2020170 and assembly.</title>
        <authorList>
            <person name="Kitahara K."/>
            <person name="Miyoshi S."/>
            <person name="Uesaka K."/>
        </authorList>
    </citation>
    <scope>NUCLEOTIDE SEQUENCE [LARGE SCALE GENOMIC DNA]</scope>
    <source>
        <strain evidence="6 7">KK2020170</strain>
    </source>
</reference>
<sequence length="221" mass="25960">MNSLWYFEDVNLFTILCPHKFKEYKDSHNFNEFNKNDYIYFEEDKSDMVYLVNSGKVKVGYITEDGEEIVMAILSKGEIFGEKAILGEENRNEFAQAIEKNTSICPITSLEMMDLLRQNKEFSLKIYKFIGYRFKKLERRLQLLLFKDTKTRLKEFLKELGEDFGYQNKVSGDTVVKHPYTQKDMATLIGTSRPTLNILMNELKDEGFLDFTRGEILIKSQ</sequence>
<dbReference type="PROSITE" id="PS51063">
    <property type="entry name" value="HTH_CRP_2"/>
    <property type="match status" value="1"/>
</dbReference>
<dbReference type="Gene3D" id="2.60.120.10">
    <property type="entry name" value="Jelly Rolls"/>
    <property type="match status" value="1"/>
</dbReference>
<evidence type="ECO:0000256" key="1">
    <source>
        <dbReference type="ARBA" id="ARBA00023015"/>
    </source>
</evidence>
<dbReference type="SMART" id="SM00100">
    <property type="entry name" value="cNMP"/>
    <property type="match status" value="1"/>
</dbReference>
<dbReference type="PROSITE" id="PS50042">
    <property type="entry name" value="CNMP_BINDING_3"/>
    <property type="match status" value="1"/>
</dbReference>
<evidence type="ECO:0000313" key="7">
    <source>
        <dbReference type="Proteomes" id="UP000825258"/>
    </source>
</evidence>
<keyword evidence="2" id="KW-0238">DNA-binding</keyword>
<evidence type="ECO:0000256" key="2">
    <source>
        <dbReference type="ARBA" id="ARBA00023125"/>
    </source>
</evidence>
<name>A0ABM7RZK5_9FLAO</name>
<dbReference type="RefSeq" id="WP_221258784.1">
    <property type="nucleotide sequence ID" value="NZ_AP024749.1"/>
</dbReference>
<dbReference type="SMART" id="SM00419">
    <property type="entry name" value="HTH_CRP"/>
    <property type="match status" value="1"/>
</dbReference>
<gene>
    <name evidence="6" type="ORF">KK2020170_00130</name>
</gene>
<dbReference type="PANTHER" id="PTHR24567:SF74">
    <property type="entry name" value="HTH-TYPE TRANSCRIPTIONAL REGULATOR ARCR"/>
    <property type="match status" value="1"/>
</dbReference>
<dbReference type="CDD" id="cd00038">
    <property type="entry name" value="CAP_ED"/>
    <property type="match status" value="1"/>
</dbReference>
<dbReference type="InterPro" id="IPR036388">
    <property type="entry name" value="WH-like_DNA-bd_sf"/>
</dbReference>
<dbReference type="SUPFAM" id="SSF51206">
    <property type="entry name" value="cAMP-binding domain-like"/>
    <property type="match status" value="1"/>
</dbReference>
<dbReference type="Gene3D" id="1.10.10.10">
    <property type="entry name" value="Winged helix-like DNA-binding domain superfamily/Winged helix DNA-binding domain"/>
    <property type="match status" value="1"/>
</dbReference>
<dbReference type="Pfam" id="PF00027">
    <property type="entry name" value="cNMP_binding"/>
    <property type="match status" value="1"/>
</dbReference>
<proteinExistence type="predicted"/>
<evidence type="ECO:0000313" key="6">
    <source>
        <dbReference type="EMBL" id="BCY27145.1"/>
    </source>
</evidence>
<dbReference type="InterPro" id="IPR036390">
    <property type="entry name" value="WH_DNA-bd_sf"/>
</dbReference>
<protein>
    <submittedName>
        <fullName evidence="6">Crp/Fnr family transcriptional regulator</fullName>
    </submittedName>
</protein>
<feature type="domain" description="Cyclic nucleotide-binding" evidence="4">
    <location>
        <begin position="12"/>
        <end position="91"/>
    </location>
</feature>
<organism evidence="6 7">
    <name type="scientific">Flavobacterium okayamense</name>
    <dbReference type="NCBI Taxonomy" id="2830782"/>
    <lineage>
        <taxon>Bacteria</taxon>
        <taxon>Pseudomonadati</taxon>
        <taxon>Bacteroidota</taxon>
        <taxon>Flavobacteriia</taxon>
        <taxon>Flavobacteriales</taxon>
        <taxon>Flavobacteriaceae</taxon>
        <taxon>Flavobacterium</taxon>
    </lineage>
</organism>
<keyword evidence="3" id="KW-0804">Transcription</keyword>
<dbReference type="InterPro" id="IPR018490">
    <property type="entry name" value="cNMP-bd_dom_sf"/>
</dbReference>
<dbReference type="InterPro" id="IPR012318">
    <property type="entry name" value="HTH_CRP"/>
</dbReference>
<dbReference type="InterPro" id="IPR014710">
    <property type="entry name" value="RmlC-like_jellyroll"/>
</dbReference>